<keyword evidence="4" id="KW-1185">Reference proteome</keyword>
<evidence type="ECO:0000259" key="2">
    <source>
        <dbReference type="SMART" id="SM00062"/>
    </source>
</evidence>
<dbReference type="EMBL" id="MDGM01000012">
    <property type="protein sequence ID" value="PIB24594.1"/>
    <property type="molecule type" value="Genomic_DNA"/>
</dbReference>
<dbReference type="AlphaFoldDB" id="A0A2G5K7C0"/>
<dbReference type="RefSeq" id="WP_099593090.1">
    <property type="nucleotide sequence ID" value="NZ_MDGM01000012.1"/>
</dbReference>
<evidence type="ECO:0000313" key="3">
    <source>
        <dbReference type="EMBL" id="PIB24594.1"/>
    </source>
</evidence>
<dbReference type="Proteomes" id="UP000231516">
    <property type="component" value="Unassembled WGS sequence"/>
</dbReference>
<comment type="caution">
    <text evidence="3">The sequence shown here is derived from an EMBL/GenBank/DDBJ whole genome shotgun (WGS) entry which is preliminary data.</text>
</comment>
<dbReference type="Gene3D" id="3.40.190.10">
    <property type="entry name" value="Periplasmic binding protein-like II"/>
    <property type="match status" value="2"/>
</dbReference>
<keyword evidence="1" id="KW-0732">Signal</keyword>
<gene>
    <name evidence="3" type="ORF">BFP76_05270</name>
</gene>
<evidence type="ECO:0000256" key="1">
    <source>
        <dbReference type="ARBA" id="ARBA00022729"/>
    </source>
</evidence>
<dbReference type="SMART" id="SM00062">
    <property type="entry name" value="PBPb"/>
    <property type="match status" value="1"/>
</dbReference>
<dbReference type="PANTHER" id="PTHR35936:SF17">
    <property type="entry name" value="ARGININE-BINDING EXTRACELLULAR PROTEIN ARTP"/>
    <property type="match status" value="1"/>
</dbReference>
<dbReference type="OrthoDB" id="9807134at2"/>
<dbReference type="PANTHER" id="PTHR35936">
    <property type="entry name" value="MEMBRANE-BOUND LYTIC MUREIN TRANSGLYCOSYLASE F"/>
    <property type="match status" value="1"/>
</dbReference>
<feature type="domain" description="Solute-binding protein family 3/N-terminal" evidence="2">
    <location>
        <begin position="24"/>
        <end position="239"/>
    </location>
</feature>
<dbReference type="Pfam" id="PF00497">
    <property type="entry name" value="SBP_bac_3"/>
    <property type="match status" value="1"/>
</dbReference>
<dbReference type="SUPFAM" id="SSF53850">
    <property type="entry name" value="Periplasmic binding protein-like II"/>
    <property type="match status" value="1"/>
</dbReference>
<protein>
    <submittedName>
        <fullName evidence="3">Amino acid ABC transporter</fullName>
    </submittedName>
</protein>
<accession>A0A2G5K7C0</accession>
<proteinExistence type="predicted"/>
<reference evidence="3 4" key="1">
    <citation type="submission" date="2016-08" db="EMBL/GenBank/DDBJ databases">
        <title>Draft genome of Amylibacter sp. strain 4G11.</title>
        <authorList>
            <person name="Wong S.-K."/>
            <person name="Hamasaki K."/>
            <person name="Yoshizawa S."/>
        </authorList>
    </citation>
    <scope>NUCLEOTIDE SEQUENCE [LARGE SCALE GENOMIC DNA]</scope>
    <source>
        <strain evidence="3 4">4G11</strain>
    </source>
</reference>
<dbReference type="InterPro" id="IPR001638">
    <property type="entry name" value="Solute-binding_3/MltF_N"/>
</dbReference>
<evidence type="ECO:0000313" key="4">
    <source>
        <dbReference type="Proteomes" id="UP000231516"/>
    </source>
</evidence>
<organism evidence="3 4">
    <name type="scientific">Paramylibacter kogurei</name>
    <dbReference type="NCBI Taxonomy" id="1889778"/>
    <lineage>
        <taxon>Bacteria</taxon>
        <taxon>Pseudomonadati</taxon>
        <taxon>Pseudomonadota</taxon>
        <taxon>Alphaproteobacteria</taxon>
        <taxon>Rhodobacterales</taxon>
        <taxon>Paracoccaceae</taxon>
        <taxon>Paramylibacter</taxon>
    </lineage>
</organism>
<name>A0A2G5K7C0_9RHOB</name>
<sequence>MILKSLGTTLGVMALTATVAMSDTVRMGTEGAYPPYNFVNDKGEIDGFERELGDELCARAELECVWVKNEWDSIIPNLVSGNYDTIIAGMSITEERDAVIDFSDAYFPSDPSAYVGLAGADPALINGVVAAQINTIQASHVASSGAQLMEFASPDETVAAVRNGQADTALADKAFWEPIVAESNGELEFVGEDIVLGAGIGVGVRESDGELKAKFNTAIASMKEDGSLNTIIKKWFGEDAATFE</sequence>